<evidence type="ECO:0000256" key="7">
    <source>
        <dbReference type="ARBA" id="ARBA00022801"/>
    </source>
</evidence>
<evidence type="ECO:0000256" key="8">
    <source>
        <dbReference type="ARBA" id="ARBA00022833"/>
    </source>
</evidence>
<accession>A0ABU0YS97</accession>
<evidence type="ECO:0000259" key="10">
    <source>
        <dbReference type="Pfam" id="PF07687"/>
    </source>
</evidence>
<evidence type="ECO:0000313" key="12">
    <source>
        <dbReference type="Proteomes" id="UP001230156"/>
    </source>
</evidence>
<dbReference type="Gene3D" id="3.40.630.10">
    <property type="entry name" value="Zn peptidases"/>
    <property type="match status" value="1"/>
</dbReference>
<dbReference type="InterPro" id="IPR002933">
    <property type="entry name" value="Peptidase_M20"/>
</dbReference>
<reference evidence="12" key="1">
    <citation type="submission" date="2023-08" db="EMBL/GenBank/DDBJ databases">
        <title>Rhodospirillaceae gen. nov., a novel taxon isolated from the Yangtze River Yuezi River estuary sludge.</title>
        <authorList>
            <person name="Ruan L."/>
        </authorList>
    </citation>
    <scope>NUCLEOTIDE SEQUENCE [LARGE SCALE GENOMIC DNA]</scope>
    <source>
        <strain evidence="12">R-7</strain>
    </source>
</reference>
<dbReference type="Pfam" id="PF07687">
    <property type="entry name" value="M20_dimer"/>
    <property type="match status" value="1"/>
</dbReference>
<keyword evidence="6" id="KW-0479">Metal-binding</keyword>
<dbReference type="InterPro" id="IPR010169">
    <property type="entry name" value="AcOrn-deacetyl"/>
</dbReference>
<keyword evidence="9" id="KW-0170">Cobalt</keyword>
<dbReference type="PROSITE" id="PS00759">
    <property type="entry name" value="ARGE_DAPE_CPG2_2"/>
    <property type="match status" value="1"/>
</dbReference>
<dbReference type="PANTHER" id="PTHR43808:SF31">
    <property type="entry name" value="N-ACETYL-L-CITRULLINE DEACETYLASE"/>
    <property type="match status" value="1"/>
</dbReference>
<dbReference type="Proteomes" id="UP001230156">
    <property type="component" value="Unassembled WGS sequence"/>
</dbReference>
<proteinExistence type="inferred from homology"/>
<dbReference type="PANTHER" id="PTHR43808">
    <property type="entry name" value="ACETYLORNITHINE DEACETYLASE"/>
    <property type="match status" value="1"/>
</dbReference>
<keyword evidence="12" id="KW-1185">Reference proteome</keyword>
<organism evidence="11 12">
    <name type="scientific">Dongia sedimenti</name>
    <dbReference type="NCBI Taxonomy" id="3064282"/>
    <lineage>
        <taxon>Bacteria</taxon>
        <taxon>Pseudomonadati</taxon>
        <taxon>Pseudomonadota</taxon>
        <taxon>Alphaproteobacteria</taxon>
        <taxon>Rhodospirillales</taxon>
        <taxon>Dongiaceae</taxon>
        <taxon>Dongia</taxon>
    </lineage>
</organism>
<dbReference type="Pfam" id="PF01546">
    <property type="entry name" value="Peptidase_M20"/>
    <property type="match status" value="1"/>
</dbReference>
<keyword evidence="8" id="KW-0862">Zinc</keyword>
<keyword evidence="3" id="KW-0963">Cytoplasm</keyword>
<sequence length="384" mass="41276">MSPTEILAKLVAFDSVSSRSNLSVIRWIGDYLAGHGVAAAIIEAPGGEPKANLWASVGPDRDGGIVLSGHTDVVPVEGQPWSSDPFTLRDGGDRWFGRGTSDMKGFIALCLALVPEMLKRKLKTPLHFAFSYDEEIGCLGAPNMIAEIGKRFRQPRVAIIGEPTELKLGTRHKGCYSFTTTITGKDGHSSQPERGLNAILAAAEVATELGRIYDRLRHDGPFDKSFDPPHSTINLGRINGGTAVNIIARSCSIEWDFRGVPGVTPSAVLESLQRFVDGDLLPRLKPAAPEAAVITKPRVAVPPLIEEHDGAAETLLRLLTGQNDSFGMSFATEAGQFQSAGLSAIVCGPGSIQQAHQPDEFILKEQLVAGEALLRRVIDWAEKN</sequence>
<feature type="domain" description="Peptidase M20 dimerisation" evidence="10">
    <location>
        <begin position="171"/>
        <end position="277"/>
    </location>
</feature>
<keyword evidence="5" id="KW-0028">Amino-acid biosynthesis</keyword>
<keyword evidence="7 11" id="KW-0378">Hydrolase</keyword>
<evidence type="ECO:0000256" key="3">
    <source>
        <dbReference type="ARBA" id="ARBA00022490"/>
    </source>
</evidence>
<dbReference type="NCBIfam" id="TIGR01892">
    <property type="entry name" value="AcOrn-deacetyl"/>
    <property type="match status" value="1"/>
</dbReference>
<evidence type="ECO:0000256" key="4">
    <source>
        <dbReference type="ARBA" id="ARBA00022571"/>
    </source>
</evidence>
<evidence type="ECO:0000313" key="11">
    <source>
        <dbReference type="EMBL" id="MDQ7250582.1"/>
    </source>
</evidence>
<dbReference type="InterPro" id="IPR050072">
    <property type="entry name" value="Peptidase_M20A"/>
</dbReference>
<name>A0ABU0YS97_9PROT</name>
<evidence type="ECO:0000256" key="1">
    <source>
        <dbReference type="ARBA" id="ARBA00001947"/>
    </source>
</evidence>
<comment type="similarity">
    <text evidence="2">Belongs to the peptidase M20A family. ArgE subfamily.</text>
</comment>
<dbReference type="EMBL" id="JAUYVI010000007">
    <property type="protein sequence ID" value="MDQ7250582.1"/>
    <property type="molecule type" value="Genomic_DNA"/>
</dbReference>
<dbReference type="SUPFAM" id="SSF53187">
    <property type="entry name" value="Zn-dependent exopeptidases"/>
    <property type="match status" value="1"/>
</dbReference>
<gene>
    <name evidence="11" type="primary">argE</name>
    <name evidence="11" type="ORF">Q8A70_23035</name>
</gene>
<evidence type="ECO:0000256" key="2">
    <source>
        <dbReference type="ARBA" id="ARBA00005691"/>
    </source>
</evidence>
<comment type="cofactor">
    <cofactor evidence="1">
        <name>Zn(2+)</name>
        <dbReference type="ChEBI" id="CHEBI:29105"/>
    </cofactor>
</comment>
<dbReference type="InterPro" id="IPR036264">
    <property type="entry name" value="Bact_exopeptidase_dim_dom"/>
</dbReference>
<dbReference type="NCBIfam" id="NF005710">
    <property type="entry name" value="PRK07522.1"/>
    <property type="match status" value="1"/>
</dbReference>
<dbReference type="SUPFAM" id="SSF55031">
    <property type="entry name" value="Bacterial exopeptidase dimerisation domain"/>
    <property type="match status" value="1"/>
</dbReference>
<dbReference type="RefSeq" id="WP_379960036.1">
    <property type="nucleotide sequence ID" value="NZ_JAUYVI010000007.1"/>
</dbReference>
<comment type="caution">
    <text evidence="11">The sequence shown here is derived from an EMBL/GenBank/DDBJ whole genome shotgun (WGS) entry which is preliminary data.</text>
</comment>
<keyword evidence="4" id="KW-0055">Arginine biosynthesis</keyword>
<evidence type="ECO:0000256" key="5">
    <source>
        <dbReference type="ARBA" id="ARBA00022605"/>
    </source>
</evidence>
<dbReference type="GO" id="GO:0008777">
    <property type="term" value="F:acetylornithine deacetylase activity"/>
    <property type="evidence" value="ECO:0007669"/>
    <property type="project" value="UniProtKB-EC"/>
</dbReference>
<protein>
    <submittedName>
        <fullName evidence="11">Acetylornithine deacetylase</fullName>
        <ecNumber evidence="11">3.5.1.16</ecNumber>
    </submittedName>
</protein>
<dbReference type="EC" id="3.5.1.16" evidence="11"/>
<evidence type="ECO:0000256" key="9">
    <source>
        <dbReference type="ARBA" id="ARBA00023285"/>
    </source>
</evidence>
<dbReference type="Gene3D" id="3.30.70.360">
    <property type="match status" value="1"/>
</dbReference>
<evidence type="ECO:0000256" key="6">
    <source>
        <dbReference type="ARBA" id="ARBA00022723"/>
    </source>
</evidence>
<dbReference type="InterPro" id="IPR011650">
    <property type="entry name" value="Peptidase_M20_dimer"/>
</dbReference>
<dbReference type="CDD" id="cd03894">
    <property type="entry name" value="M20_ArgE"/>
    <property type="match status" value="1"/>
</dbReference>
<dbReference type="InterPro" id="IPR001261">
    <property type="entry name" value="ArgE/DapE_CS"/>
</dbReference>